<proteinExistence type="predicted"/>
<evidence type="ECO:0000313" key="1">
    <source>
        <dbReference type="EMBL" id="TXC11974.1"/>
    </source>
</evidence>
<reference evidence="1 2" key="1">
    <citation type="submission" date="2019-07" db="EMBL/GenBank/DDBJ databases">
        <title>The First High-Quality Draft Genome Sequence of the Causal Agent of the Current Panama Disease Epidemic.</title>
        <authorList>
            <person name="Warmington R.J."/>
            <person name="Kay W."/>
            <person name="Jeffries A."/>
            <person name="Bebber D."/>
            <person name="Moore K."/>
            <person name="Studholme D.J."/>
        </authorList>
    </citation>
    <scope>NUCLEOTIDE SEQUENCE [LARGE SCALE GENOMIC DNA]</scope>
    <source>
        <strain evidence="1 2">TR4</strain>
    </source>
</reference>
<sequence>MLRSTRQVPLEVERMVCGMLLDMIAVNSTPYRCSFWWRVSFSPYSVRTNQCIHFELDGILPTITLRHPVVGTCADSVDGLRLCACHGRWRPMTSNRLTSIVRLSYPNVGSDHQLDKKDTRFVTCVTAFLVNKVRSWFHNESSPEQVQ</sequence>
<name>A0A5C6TNW1_FUSOC</name>
<dbReference type="AlphaFoldDB" id="A0A5C6TNW1"/>
<gene>
    <name evidence="1" type="ORF">FocTR4_00006519</name>
</gene>
<accession>A0A5C6TNW1</accession>
<protein>
    <submittedName>
        <fullName evidence="1">Uncharacterized protein</fullName>
    </submittedName>
</protein>
<dbReference type="Proteomes" id="UP000321331">
    <property type="component" value="Unassembled WGS sequence"/>
</dbReference>
<organism evidence="1 2">
    <name type="scientific">Fusarium oxysporum f. sp. cubense</name>
    <dbReference type="NCBI Taxonomy" id="61366"/>
    <lineage>
        <taxon>Eukaryota</taxon>
        <taxon>Fungi</taxon>
        <taxon>Dikarya</taxon>
        <taxon>Ascomycota</taxon>
        <taxon>Pezizomycotina</taxon>
        <taxon>Sordariomycetes</taxon>
        <taxon>Hypocreomycetidae</taxon>
        <taxon>Hypocreales</taxon>
        <taxon>Nectriaceae</taxon>
        <taxon>Fusarium</taxon>
        <taxon>Fusarium oxysporum species complex</taxon>
    </lineage>
</organism>
<evidence type="ECO:0000313" key="2">
    <source>
        <dbReference type="Proteomes" id="UP000321331"/>
    </source>
</evidence>
<comment type="caution">
    <text evidence="1">The sequence shown here is derived from an EMBL/GenBank/DDBJ whole genome shotgun (WGS) entry which is preliminary data.</text>
</comment>
<dbReference type="EMBL" id="VMNF01000003">
    <property type="protein sequence ID" value="TXC11974.1"/>
    <property type="molecule type" value="Genomic_DNA"/>
</dbReference>